<sequence>MARKRITEVERKIMRDIAENLKSILVRKGLTQKDLSELSGLSTSAVSDYLNEKTLMAPSIVQTVAEALNVQAKDINTSLTTVDNGGYQPLGIPLVGTICAGDGMLAEQNIEDRIFYPFPNKTQPDYALRVSGDSMAGAGIEDNDIVYLKKAPWAEYNGQIVAVVLKGSEEGMLKRIKWYEGSPVISLVPENDKYETKEVYPSEITFCGIYMGHFKPLDNE</sequence>
<dbReference type="InterPro" id="IPR039418">
    <property type="entry name" value="LexA-like"/>
</dbReference>
<accession>A0A385TW31</accession>
<reference evidence="2 3" key="1">
    <citation type="submission" date="2018-09" db="EMBL/GenBank/DDBJ databases">
        <title>Genome Sequence of Paenibacillus lautus Strain E7593-69, Azo Dye-Degrading Bacteria, Isolated from Commercial Tattoo Inks.</title>
        <authorList>
            <person name="Nho S.W."/>
            <person name="Kim S.-J."/>
            <person name="Kweon O."/>
            <person name="Cerniglia C.E."/>
        </authorList>
    </citation>
    <scope>NUCLEOTIDE SEQUENCE [LARGE SCALE GENOMIC DNA]</scope>
    <source>
        <strain evidence="2 3">E7593-69</strain>
    </source>
</reference>
<dbReference type="PANTHER" id="PTHR33516:SF2">
    <property type="entry name" value="LEXA REPRESSOR-RELATED"/>
    <property type="match status" value="1"/>
</dbReference>
<dbReference type="InterPro" id="IPR001387">
    <property type="entry name" value="Cro/C1-type_HTH"/>
</dbReference>
<evidence type="ECO:0000259" key="1">
    <source>
        <dbReference type="PROSITE" id="PS50943"/>
    </source>
</evidence>
<dbReference type="Pfam" id="PF00717">
    <property type="entry name" value="Peptidase_S24"/>
    <property type="match status" value="1"/>
</dbReference>
<dbReference type="Pfam" id="PF01381">
    <property type="entry name" value="HTH_3"/>
    <property type="match status" value="1"/>
</dbReference>
<dbReference type="Gene3D" id="2.10.109.10">
    <property type="entry name" value="Umud Fragment, subunit A"/>
    <property type="match status" value="1"/>
</dbReference>
<dbReference type="CDD" id="cd00093">
    <property type="entry name" value="HTH_XRE"/>
    <property type="match status" value="1"/>
</dbReference>
<feature type="domain" description="HTH cro/C1-type" evidence="1">
    <location>
        <begin position="21"/>
        <end position="75"/>
    </location>
</feature>
<dbReference type="Proteomes" id="UP000266552">
    <property type="component" value="Chromosome"/>
</dbReference>
<dbReference type="EMBL" id="CP032412">
    <property type="protein sequence ID" value="AYB47168.1"/>
    <property type="molecule type" value="Genomic_DNA"/>
</dbReference>
<dbReference type="PROSITE" id="PS50943">
    <property type="entry name" value="HTH_CROC1"/>
    <property type="match status" value="1"/>
</dbReference>
<dbReference type="SUPFAM" id="SSF47413">
    <property type="entry name" value="lambda repressor-like DNA-binding domains"/>
    <property type="match status" value="1"/>
</dbReference>
<dbReference type="Gene3D" id="1.10.260.40">
    <property type="entry name" value="lambda repressor-like DNA-binding domains"/>
    <property type="match status" value="1"/>
</dbReference>
<dbReference type="InterPro" id="IPR010982">
    <property type="entry name" value="Lambda_DNA-bd_dom_sf"/>
</dbReference>
<dbReference type="RefSeq" id="WP_119850656.1">
    <property type="nucleotide sequence ID" value="NZ_CP032412.1"/>
</dbReference>
<protein>
    <submittedName>
        <fullName evidence="2">XRE family transcriptional regulator</fullName>
    </submittedName>
</protein>
<proteinExistence type="predicted"/>
<dbReference type="CDD" id="cd06529">
    <property type="entry name" value="S24_LexA-like"/>
    <property type="match status" value="1"/>
</dbReference>
<dbReference type="InterPro" id="IPR050077">
    <property type="entry name" value="LexA_repressor"/>
</dbReference>
<dbReference type="KEGG" id="plw:D5F53_29420"/>
<evidence type="ECO:0000313" key="2">
    <source>
        <dbReference type="EMBL" id="AYB47168.1"/>
    </source>
</evidence>
<keyword evidence="3" id="KW-1185">Reference proteome</keyword>
<gene>
    <name evidence="2" type="ORF">D5F53_29420</name>
</gene>
<dbReference type="SUPFAM" id="SSF51306">
    <property type="entry name" value="LexA/Signal peptidase"/>
    <property type="match status" value="1"/>
</dbReference>
<organism evidence="2 3">
    <name type="scientific">Paenibacillus lautus</name>
    <name type="common">Bacillus lautus</name>
    <dbReference type="NCBI Taxonomy" id="1401"/>
    <lineage>
        <taxon>Bacteria</taxon>
        <taxon>Bacillati</taxon>
        <taxon>Bacillota</taxon>
        <taxon>Bacilli</taxon>
        <taxon>Bacillales</taxon>
        <taxon>Paenibacillaceae</taxon>
        <taxon>Paenibacillus</taxon>
    </lineage>
</organism>
<dbReference type="AlphaFoldDB" id="A0A385TW31"/>
<dbReference type="PANTHER" id="PTHR33516">
    <property type="entry name" value="LEXA REPRESSOR"/>
    <property type="match status" value="1"/>
</dbReference>
<dbReference type="InterPro" id="IPR036286">
    <property type="entry name" value="LexA/Signal_pep-like_sf"/>
</dbReference>
<name>A0A385TW31_PAELA</name>
<dbReference type="SMART" id="SM00530">
    <property type="entry name" value="HTH_XRE"/>
    <property type="match status" value="1"/>
</dbReference>
<dbReference type="GO" id="GO:0003677">
    <property type="term" value="F:DNA binding"/>
    <property type="evidence" value="ECO:0007669"/>
    <property type="project" value="InterPro"/>
</dbReference>
<dbReference type="InterPro" id="IPR015927">
    <property type="entry name" value="Peptidase_S24_S26A/B/C"/>
</dbReference>
<evidence type="ECO:0000313" key="3">
    <source>
        <dbReference type="Proteomes" id="UP000266552"/>
    </source>
</evidence>